<gene>
    <name evidence="2" type="ORF">GUJ93_ZPchr0006g45692</name>
</gene>
<reference evidence="2" key="2">
    <citation type="submission" date="2021-02" db="EMBL/GenBank/DDBJ databases">
        <authorList>
            <person name="Kimball J.A."/>
            <person name="Haas M.W."/>
            <person name="Macchietto M."/>
            <person name="Kono T."/>
            <person name="Duquette J."/>
            <person name="Shao M."/>
        </authorList>
    </citation>
    <scope>NUCLEOTIDE SEQUENCE</scope>
    <source>
        <tissue evidence="2">Fresh leaf tissue</tissue>
    </source>
</reference>
<keyword evidence="3" id="KW-1185">Reference proteome</keyword>
<dbReference type="Proteomes" id="UP000729402">
    <property type="component" value="Unassembled WGS sequence"/>
</dbReference>
<evidence type="ECO:0000256" key="1">
    <source>
        <dbReference type="SAM" id="MobiDB-lite"/>
    </source>
</evidence>
<dbReference type="AlphaFoldDB" id="A0A8J5T6E4"/>
<dbReference type="EMBL" id="JAAALK010000283">
    <property type="protein sequence ID" value="KAG8070119.1"/>
    <property type="molecule type" value="Genomic_DNA"/>
</dbReference>
<reference evidence="2" key="1">
    <citation type="journal article" date="2021" name="bioRxiv">
        <title>Whole Genome Assembly and Annotation of Northern Wild Rice, Zizania palustris L., Supports a Whole Genome Duplication in the Zizania Genus.</title>
        <authorList>
            <person name="Haas M."/>
            <person name="Kono T."/>
            <person name="Macchietto M."/>
            <person name="Millas R."/>
            <person name="McGilp L."/>
            <person name="Shao M."/>
            <person name="Duquette J."/>
            <person name="Hirsch C.N."/>
            <person name="Kimball J."/>
        </authorList>
    </citation>
    <scope>NUCLEOTIDE SEQUENCE</scope>
    <source>
        <tissue evidence="2">Fresh leaf tissue</tissue>
    </source>
</reference>
<name>A0A8J5T6E4_ZIZPA</name>
<organism evidence="2 3">
    <name type="scientific">Zizania palustris</name>
    <name type="common">Northern wild rice</name>
    <dbReference type="NCBI Taxonomy" id="103762"/>
    <lineage>
        <taxon>Eukaryota</taxon>
        <taxon>Viridiplantae</taxon>
        <taxon>Streptophyta</taxon>
        <taxon>Embryophyta</taxon>
        <taxon>Tracheophyta</taxon>
        <taxon>Spermatophyta</taxon>
        <taxon>Magnoliopsida</taxon>
        <taxon>Liliopsida</taxon>
        <taxon>Poales</taxon>
        <taxon>Poaceae</taxon>
        <taxon>BOP clade</taxon>
        <taxon>Oryzoideae</taxon>
        <taxon>Oryzeae</taxon>
        <taxon>Zizaniinae</taxon>
        <taxon>Zizania</taxon>
    </lineage>
</organism>
<comment type="caution">
    <text evidence="2">The sequence shown here is derived from an EMBL/GenBank/DDBJ whole genome shotgun (WGS) entry which is preliminary data.</text>
</comment>
<evidence type="ECO:0000313" key="3">
    <source>
        <dbReference type="Proteomes" id="UP000729402"/>
    </source>
</evidence>
<sequence length="112" mass="12041">MGKGRTVEHSSYFPGTEKDSSGDDWSCKDLQYFAFTQLALKQFAGCSPPSNVVSSSSSLAPPAPLLERTSQRLLENVSPQWVVVAGLAPACLPAAVQWHLLSSCDSEVRSIL</sequence>
<accession>A0A8J5T6E4</accession>
<evidence type="ECO:0000313" key="2">
    <source>
        <dbReference type="EMBL" id="KAG8070119.1"/>
    </source>
</evidence>
<proteinExistence type="predicted"/>
<feature type="region of interest" description="Disordered" evidence="1">
    <location>
        <begin position="1"/>
        <end position="24"/>
    </location>
</feature>
<protein>
    <submittedName>
        <fullName evidence="2">Uncharacterized protein</fullName>
    </submittedName>
</protein>